<sequence length="67" mass="7313">MIVLISHDVSNSIDLPAMIDDRRSRDAISAAIVLLQARTILRRGEGTVNETAFQMFDGIENATTAPN</sequence>
<dbReference type="EMBL" id="JACRJB010000068">
    <property type="protein sequence ID" value="MBI5132685.1"/>
    <property type="molecule type" value="Genomic_DNA"/>
</dbReference>
<proteinExistence type="predicted"/>
<name>A0A933S1H7_RHOPL</name>
<comment type="caution">
    <text evidence="1">The sequence shown here is derived from an EMBL/GenBank/DDBJ whole genome shotgun (WGS) entry which is preliminary data.</text>
</comment>
<protein>
    <submittedName>
        <fullName evidence="1">Uncharacterized protein</fullName>
    </submittedName>
</protein>
<reference evidence="1" key="1">
    <citation type="submission" date="2020-07" db="EMBL/GenBank/DDBJ databases">
        <title>Huge and variable diversity of episymbiotic CPR bacteria and DPANN archaea in groundwater ecosystems.</title>
        <authorList>
            <person name="He C.Y."/>
            <person name="Keren R."/>
            <person name="Whittaker M."/>
            <person name="Farag I.F."/>
            <person name="Doudna J."/>
            <person name="Cate J.H.D."/>
            <person name="Banfield J.F."/>
        </authorList>
    </citation>
    <scope>NUCLEOTIDE SEQUENCE</scope>
    <source>
        <strain evidence="1">NC_groundwater_1818_Pr3_B-0.1um_66_35</strain>
    </source>
</reference>
<dbReference type="Proteomes" id="UP000782519">
    <property type="component" value="Unassembled WGS sequence"/>
</dbReference>
<gene>
    <name evidence="1" type="ORF">HZA66_24870</name>
</gene>
<accession>A0A933S1H7</accession>
<evidence type="ECO:0000313" key="2">
    <source>
        <dbReference type="Proteomes" id="UP000782519"/>
    </source>
</evidence>
<organism evidence="1 2">
    <name type="scientific">Rhodopseudomonas palustris</name>
    <dbReference type="NCBI Taxonomy" id="1076"/>
    <lineage>
        <taxon>Bacteria</taxon>
        <taxon>Pseudomonadati</taxon>
        <taxon>Pseudomonadota</taxon>
        <taxon>Alphaproteobacteria</taxon>
        <taxon>Hyphomicrobiales</taxon>
        <taxon>Nitrobacteraceae</taxon>
        <taxon>Rhodopseudomonas</taxon>
    </lineage>
</organism>
<evidence type="ECO:0000313" key="1">
    <source>
        <dbReference type="EMBL" id="MBI5132685.1"/>
    </source>
</evidence>
<dbReference type="AlphaFoldDB" id="A0A933S1H7"/>